<evidence type="ECO:0000313" key="1">
    <source>
        <dbReference type="EMBL" id="MFD1711055.1"/>
    </source>
</evidence>
<sequence length="213" mass="22781">MGQIKGQPKKAPARAATGARAPRVVVFAGPNGAGKSTHADAILDALGIPTFVNADYIARGLSGTQTDAVAIAAGRIMLHRLRDLAAARQDFAFESTLSSRSFAPFLAALKTSGYRVAIYYFTLDSAALAVRRVKLRVSLGGHDVPPDVVKRRFARSRANFVQLYAPLADEWAVFDNSSGDHAQLIAESADNATNVLQEKPWQKFLSAANSPKS</sequence>
<reference evidence="2" key="1">
    <citation type="journal article" date="2019" name="Int. J. Syst. Evol. Microbiol.">
        <title>The Global Catalogue of Microorganisms (GCM) 10K type strain sequencing project: providing services to taxonomists for standard genome sequencing and annotation.</title>
        <authorList>
            <consortium name="The Broad Institute Genomics Platform"/>
            <consortium name="The Broad Institute Genome Sequencing Center for Infectious Disease"/>
            <person name="Wu L."/>
            <person name="Ma J."/>
        </authorList>
    </citation>
    <scope>NUCLEOTIDE SEQUENCE [LARGE SCALE GENOMIC DNA]</scope>
    <source>
        <strain evidence="2">LMG 29247</strain>
    </source>
</reference>
<keyword evidence="2" id="KW-1185">Reference proteome</keyword>
<dbReference type="Gene3D" id="3.40.50.300">
    <property type="entry name" value="P-loop containing nucleotide triphosphate hydrolases"/>
    <property type="match status" value="1"/>
</dbReference>
<evidence type="ECO:0000313" key="2">
    <source>
        <dbReference type="Proteomes" id="UP001597304"/>
    </source>
</evidence>
<name>A0ABW4KXH2_9BURK</name>
<dbReference type="PANTHER" id="PTHR39206">
    <property type="entry name" value="SLL8004 PROTEIN"/>
    <property type="match status" value="1"/>
</dbReference>
<dbReference type="SUPFAM" id="SSF52540">
    <property type="entry name" value="P-loop containing nucleoside triphosphate hydrolases"/>
    <property type="match status" value="1"/>
</dbReference>
<dbReference type="RefSeq" id="WP_222707532.1">
    <property type="nucleotide sequence ID" value="NZ_JBHUEJ010000019.1"/>
</dbReference>
<gene>
    <name evidence="1" type="ORF">ACFSF0_10585</name>
</gene>
<accession>A0ABW4KXH2</accession>
<dbReference type="InterPro" id="IPR027417">
    <property type="entry name" value="P-loop_NTPase"/>
</dbReference>
<comment type="caution">
    <text evidence="1">The sequence shown here is derived from an EMBL/GenBank/DDBJ whole genome shotgun (WGS) entry which is preliminary data.</text>
</comment>
<proteinExistence type="predicted"/>
<dbReference type="PANTHER" id="PTHR39206:SF1">
    <property type="entry name" value="SLL8004 PROTEIN"/>
    <property type="match status" value="1"/>
</dbReference>
<organism evidence="1 2">
    <name type="scientific">Ottowia flava</name>
    <dbReference type="NCBI Taxonomy" id="2675430"/>
    <lineage>
        <taxon>Bacteria</taxon>
        <taxon>Pseudomonadati</taxon>
        <taxon>Pseudomonadota</taxon>
        <taxon>Betaproteobacteria</taxon>
        <taxon>Burkholderiales</taxon>
        <taxon>Comamonadaceae</taxon>
        <taxon>Ottowia</taxon>
    </lineage>
</organism>
<dbReference type="Pfam" id="PF13671">
    <property type="entry name" value="AAA_33"/>
    <property type="match status" value="1"/>
</dbReference>
<protein>
    <submittedName>
        <fullName evidence="1">Zeta toxin family protein</fullName>
    </submittedName>
</protein>
<dbReference type="Proteomes" id="UP001597304">
    <property type="component" value="Unassembled WGS sequence"/>
</dbReference>
<dbReference type="EMBL" id="JBHUEJ010000019">
    <property type="protein sequence ID" value="MFD1711055.1"/>
    <property type="molecule type" value="Genomic_DNA"/>
</dbReference>